<dbReference type="KEGG" id="cik:H0194_01055"/>
<dbReference type="GO" id="GO:0070475">
    <property type="term" value="P:rRNA base methylation"/>
    <property type="evidence" value="ECO:0007669"/>
    <property type="project" value="TreeGrafter"/>
</dbReference>
<dbReference type="PANTHER" id="PTHR11061:SF30">
    <property type="entry name" value="TRNA (URACIL(54)-C(5))-METHYLTRANSFERASE"/>
    <property type="match status" value="1"/>
</dbReference>
<comment type="caution">
    <text evidence="4">Lacks conserved residue(s) required for the propagation of feature annotation.</text>
</comment>
<evidence type="ECO:0000313" key="8">
    <source>
        <dbReference type="Proteomes" id="UP000515743"/>
    </source>
</evidence>
<dbReference type="GO" id="GO:0070041">
    <property type="term" value="F:rRNA (uridine-C5-)-methyltransferase activity"/>
    <property type="evidence" value="ECO:0007669"/>
    <property type="project" value="TreeGrafter"/>
</dbReference>
<dbReference type="RefSeq" id="WP_185176056.1">
    <property type="nucleotide sequence ID" value="NZ_CP059404.1"/>
</dbReference>
<evidence type="ECO:0000256" key="1">
    <source>
        <dbReference type="ARBA" id="ARBA00022603"/>
    </source>
</evidence>
<protein>
    <submittedName>
        <fullName evidence="7">Class I SAM-dependent RNA methyltransferase</fullName>
    </submittedName>
</protein>
<evidence type="ECO:0000259" key="6">
    <source>
        <dbReference type="PROSITE" id="PS50926"/>
    </source>
</evidence>
<keyword evidence="1 4" id="KW-0489">Methyltransferase</keyword>
<dbReference type="PROSITE" id="PS51687">
    <property type="entry name" value="SAM_MT_RNA_M5U"/>
    <property type="match status" value="1"/>
</dbReference>
<dbReference type="InterPro" id="IPR012340">
    <property type="entry name" value="NA-bd_OB-fold"/>
</dbReference>
<gene>
    <name evidence="7" type="ORF">H0194_01055</name>
</gene>
<feature type="binding site" evidence="4">
    <location>
        <position position="243"/>
    </location>
    <ligand>
        <name>S-adenosyl-L-methionine</name>
        <dbReference type="ChEBI" id="CHEBI:59789"/>
    </ligand>
</feature>
<feature type="binding site" evidence="4">
    <location>
        <position position="280"/>
    </location>
    <ligand>
        <name>S-adenosyl-L-methionine</name>
        <dbReference type="ChEBI" id="CHEBI:59789"/>
    </ligand>
</feature>
<dbReference type="InterPro" id="IPR010280">
    <property type="entry name" value="U5_MeTrfase_fam"/>
</dbReference>
<feature type="domain" description="TRAM" evidence="6">
    <location>
        <begin position="6"/>
        <end position="65"/>
    </location>
</feature>
<keyword evidence="2 4" id="KW-0808">Transferase</keyword>
<evidence type="ECO:0000256" key="4">
    <source>
        <dbReference type="PROSITE-ProRule" id="PRU01024"/>
    </source>
</evidence>
<organism evidence="7 8">
    <name type="scientific">Corynebacterium incognita</name>
    <dbReference type="NCBI Taxonomy" id="2754725"/>
    <lineage>
        <taxon>Bacteria</taxon>
        <taxon>Bacillati</taxon>
        <taxon>Actinomycetota</taxon>
        <taxon>Actinomycetes</taxon>
        <taxon>Mycobacteriales</taxon>
        <taxon>Corynebacteriaceae</taxon>
        <taxon>Corynebacterium</taxon>
    </lineage>
</organism>
<evidence type="ECO:0000313" key="7">
    <source>
        <dbReference type="EMBL" id="QNE89682.1"/>
    </source>
</evidence>
<dbReference type="InterPro" id="IPR030390">
    <property type="entry name" value="MeTrfase_TrmA_AS"/>
</dbReference>
<dbReference type="Pfam" id="PF05958">
    <property type="entry name" value="tRNA_U5-meth_tr"/>
    <property type="match status" value="1"/>
</dbReference>
<dbReference type="Pfam" id="PF01938">
    <property type="entry name" value="TRAM"/>
    <property type="match status" value="1"/>
</dbReference>
<feature type="active site" evidence="5">
    <location>
        <position position="391"/>
    </location>
</feature>
<evidence type="ECO:0000256" key="5">
    <source>
        <dbReference type="PROSITE-ProRule" id="PRU10015"/>
    </source>
</evidence>
<dbReference type="InterPro" id="IPR029063">
    <property type="entry name" value="SAM-dependent_MTases_sf"/>
</dbReference>
<dbReference type="PROSITE" id="PS50926">
    <property type="entry name" value="TRAM"/>
    <property type="match status" value="1"/>
</dbReference>
<feature type="active site" description="Nucleophile" evidence="4">
    <location>
        <position position="391"/>
    </location>
</feature>
<keyword evidence="8" id="KW-1185">Reference proteome</keyword>
<dbReference type="Gene3D" id="2.40.50.140">
    <property type="entry name" value="Nucleic acid-binding proteins"/>
    <property type="match status" value="1"/>
</dbReference>
<dbReference type="SUPFAM" id="SSF53335">
    <property type="entry name" value="S-adenosyl-L-methionine-dependent methyltransferases"/>
    <property type="match status" value="1"/>
</dbReference>
<accession>A0A7G7CQ16</accession>
<reference evidence="7 8" key="1">
    <citation type="submission" date="2020-07" db="EMBL/GenBank/DDBJ databases">
        <title>Complete genome and description of Corynebacterium incognita strain Marseille-Q3630 sp. nov.</title>
        <authorList>
            <person name="Boxberger M."/>
        </authorList>
    </citation>
    <scope>NUCLEOTIDE SEQUENCE [LARGE SCALE GENOMIC DNA]</scope>
    <source>
        <strain evidence="7 8">Marseille-Q3630</strain>
    </source>
</reference>
<name>A0A7G7CQ16_9CORY</name>
<evidence type="ECO:0000256" key="2">
    <source>
        <dbReference type="ARBA" id="ARBA00022679"/>
    </source>
</evidence>
<dbReference type="PANTHER" id="PTHR11061">
    <property type="entry name" value="RNA M5U METHYLTRANSFERASE"/>
    <property type="match status" value="1"/>
</dbReference>
<dbReference type="Gene3D" id="3.40.50.150">
    <property type="entry name" value="Vaccinia Virus protein VP39"/>
    <property type="match status" value="1"/>
</dbReference>
<feature type="binding site" evidence="4">
    <location>
        <position position="364"/>
    </location>
    <ligand>
        <name>S-adenosyl-L-methionine</name>
        <dbReference type="ChEBI" id="CHEBI:59789"/>
    </ligand>
</feature>
<evidence type="ECO:0000256" key="3">
    <source>
        <dbReference type="ARBA" id="ARBA00022691"/>
    </source>
</evidence>
<comment type="similarity">
    <text evidence="4">Belongs to the class I-like SAM-binding methyltransferase superfamily. RNA M5U methyltransferase family.</text>
</comment>
<dbReference type="PROSITE" id="PS01230">
    <property type="entry name" value="TRMA_1"/>
    <property type="match status" value="1"/>
</dbReference>
<sequence>MDAANKLAVGTSVQAEITAMAHGGEGIARLEDGRVAFIRGGFPGDSVTVRVTELKKKFARGEVAEVHAPGRYRGTSRCPAAQRGAGCCDFASVAPEREAELKASVVDDQLSRLARGVVLPALEIVDLAPATGWRTRARFGVDSAGRAGTRKAQSNALVTDVACSQLAPGVAEGIVGDGARRFTPGAEVIVVIDSEGNRHVVESRRAPRGHRVEKVTEVLEGTGNVVENVGGVRFEFPVTAFWQAHVAAPQAYSEAVSGWLSEAADALTPRHRSAVGWDLYGGVGVFVPAIERSLAVLADIPAGATVPADTAPAPAAPTIVSVDYSAAATAATQPGLQGAQVEVMQSTVESAIPQLPAPDVVVLDPPRVGAGAEVVRGIAAAKPQLVVHVGCDPATFARDVATWAEAGYSVDELTLFNAFPATHHCEVIALLRPQT</sequence>
<proteinExistence type="inferred from homology"/>
<dbReference type="AlphaFoldDB" id="A0A7G7CQ16"/>
<keyword evidence="3 4" id="KW-0949">S-adenosyl-L-methionine</keyword>
<dbReference type="SUPFAM" id="SSF50249">
    <property type="entry name" value="Nucleic acid-binding proteins"/>
    <property type="match status" value="1"/>
</dbReference>
<dbReference type="Proteomes" id="UP000515743">
    <property type="component" value="Chromosome"/>
</dbReference>
<dbReference type="EMBL" id="CP059404">
    <property type="protein sequence ID" value="QNE89682.1"/>
    <property type="molecule type" value="Genomic_DNA"/>
</dbReference>
<dbReference type="InterPro" id="IPR002792">
    <property type="entry name" value="TRAM_dom"/>
</dbReference>